<dbReference type="Proteomes" id="UP000007434">
    <property type="component" value="Chromosome"/>
</dbReference>
<dbReference type="OrthoDB" id="2112699at2"/>
<name>E4RNM6_HALHG</name>
<gene>
    <name evidence="1" type="ordered locus">Halsa_0065</name>
</gene>
<organism evidence="1 2">
    <name type="scientific">Halanaerobium hydrogeniformans</name>
    <name type="common">Halanaerobium sp. (strain sapolanicus)</name>
    <dbReference type="NCBI Taxonomy" id="656519"/>
    <lineage>
        <taxon>Bacteria</taxon>
        <taxon>Bacillati</taxon>
        <taxon>Bacillota</taxon>
        <taxon>Clostridia</taxon>
        <taxon>Halanaerobiales</taxon>
        <taxon>Halanaerobiaceae</taxon>
        <taxon>Halanaerobium</taxon>
    </lineage>
</organism>
<proteinExistence type="predicted"/>
<dbReference type="KEGG" id="has:Halsa_0065"/>
<protein>
    <submittedName>
        <fullName evidence="1">Uncharacterized protein</fullName>
    </submittedName>
</protein>
<dbReference type="AlphaFoldDB" id="E4RNM6"/>
<dbReference type="RefSeq" id="WP_013404667.1">
    <property type="nucleotide sequence ID" value="NC_014654.1"/>
</dbReference>
<sequence length="284" mass="34211">MEGKRKNREPGEYKFPEDSSFKEIYFPERNYFLNLVVDIVPEVYEDILDCVVPELNKVYENQKKEEFKAINWSTIKKEKFFIDLKKVIINLKKKYNLIEADNCKKDWISILILEEANKLLVTGKYKENKDNKNIKKNEVEYTPFQITTDQKDLAKYFLEKNKKEKFRINIGDEPLFWNPILKSRAAKKSEINYNELEDKKKDKIDKEMDRICDYMEELGCKKVASKKDMYKRLVLYQVKEMTFLDIIDNFFEENSYTDKYDEKTIQKSVERLAKRIGIKRRTQI</sequence>
<reference evidence="1 2" key="1">
    <citation type="submission" date="2010-11" db="EMBL/GenBank/DDBJ databases">
        <title>Complete sequence of Halanaerobium sp. sapolanicus.</title>
        <authorList>
            <consortium name="US DOE Joint Genome Institute"/>
            <person name="Lucas S."/>
            <person name="Copeland A."/>
            <person name="Lapidus A."/>
            <person name="Cheng J.-F."/>
            <person name="Bruce D."/>
            <person name="Goodwin L."/>
            <person name="Pitluck S."/>
            <person name="Davenport K."/>
            <person name="Detter J.C."/>
            <person name="Han C."/>
            <person name="Tapia R."/>
            <person name="Land M."/>
            <person name="Hauser L."/>
            <person name="Jeffries C."/>
            <person name="Kyrpides N."/>
            <person name="Ivanova N."/>
            <person name="Mikhailova N."/>
            <person name="Begemann M.B."/>
            <person name="Mormile M.R."/>
            <person name="Wall J.D."/>
            <person name="Elias D.A."/>
            <person name="Woyke T."/>
        </authorList>
    </citation>
    <scope>NUCLEOTIDE SEQUENCE [LARGE SCALE GENOMIC DNA]</scope>
    <source>
        <strain evidence="2">sapolanicus</strain>
    </source>
</reference>
<evidence type="ECO:0000313" key="1">
    <source>
        <dbReference type="EMBL" id="ADQ13561.1"/>
    </source>
</evidence>
<dbReference type="EMBL" id="CP002304">
    <property type="protein sequence ID" value="ADQ13561.1"/>
    <property type="molecule type" value="Genomic_DNA"/>
</dbReference>
<reference evidence="1 2" key="2">
    <citation type="journal article" date="2011" name="J. Bacteriol.">
        <title>Complete Genome Sequence of the Haloalkaliphilic, Hydrogen Producing Halanaerobium hydrogenoformans.</title>
        <authorList>
            <person name="Brown S.D."/>
            <person name="Begemann M.B."/>
            <person name="Mormile M.R."/>
            <person name="Wall J.D."/>
            <person name="Han C.S."/>
            <person name="Goodwin L.A."/>
            <person name="Pitluck S."/>
            <person name="Land M.L."/>
            <person name="Hauser L.J."/>
            <person name="Elias D.A."/>
        </authorList>
    </citation>
    <scope>NUCLEOTIDE SEQUENCE [LARGE SCALE GENOMIC DNA]</scope>
    <source>
        <strain evidence="2">sapolanicus</strain>
    </source>
</reference>
<evidence type="ECO:0000313" key="2">
    <source>
        <dbReference type="Proteomes" id="UP000007434"/>
    </source>
</evidence>
<keyword evidence="2" id="KW-1185">Reference proteome</keyword>
<dbReference type="HOGENOM" id="CLU_979220_0_0_9"/>
<accession>E4RNM6</accession>